<reference evidence="1 2" key="1">
    <citation type="journal article" date="2018" name="PLoS Genet.">
        <title>Population sequencing reveals clonal diversity and ancestral inbreeding in the grapevine cultivar Chardonnay.</title>
        <authorList>
            <person name="Roach M.J."/>
            <person name="Johnson D.L."/>
            <person name="Bohlmann J."/>
            <person name="van Vuuren H.J."/>
            <person name="Jones S.J."/>
            <person name="Pretorius I.S."/>
            <person name="Schmidt S.A."/>
            <person name="Borneman A.R."/>
        </authorList>
    </citation>
    <scope>NUCLEOTIDE SEQUENCE [LARGE SCALE GENOMIC DNA]</scope>
    <source>
        <strain evidence="2">cv. Chardonnay</strain>
        <tissue evidence="1">Leaf</tissue>
    </source>
</reference>
<protein>
    <submittedName>
        <fullName evidence="1">Uncharacterized protein</fullName>
    </submittedName>
</protein>
<evidence type="ECO:0000313" key="1">
    <source>
        <dbReference type="EMBL" id="RVW76399.1"/>
    </source>
</evidence>
<name>A0A438GW20_VITVI</name>
<gene>
    <name evidence="1" type="ORF">CK203_056608</name>
</gene>
<evidence type="ECO:0000313" key="2">
    <source>
        <dbReference type="Proteomes" id="UP000288805"/>
    </source>
</evidence>
<accession>A0A438GW20</accession>
<comment type="caution">
    <text evidence="1">The sequence shown here is derived from an EMBL/GenBank/DDBJ whole genome shotgun (WGS) entry which is preliminary data.</text>
</comment>
<dbReference type="EMBL" id="QGNW01000330">
    <property type="protein sequence ID" value="RVW76399.1"/>
    <property type="molecule type" value="Genomic_DNA"/>
</dbReference>
<organism evidence="1 2">
    <name type="scientific">Vitis vinifera</name>
    <name type="common">Grape</name>
    <dbReference type="NCBI Taxonomy" id="29760"/>
    <lineage>
        <taxon>Eukaryota</taxon>
        <taxon>Viridiplantae</taxon>
        <taxon>Streptophyta</taxon>
        <taxon>Embryophyta</taxon>
        <taxon>Tracheophyta</taxon>
        <taxon>Spermatophyta</taxon>
        <taxon>Magnoliopsida</taxon>
        <taxon>eudicotyledons</taxon>
        <taxon>Gunneridae</taxon>
        <taxon>Pentapetalae</taxon>
        <taxon>rosids</taxon>
        <taxon>Vitales</taxon>
        <taxon>Vitaceae</taxon>
        <taxon>Viteae</taxon>
        <taxon>Vitis</taxon>
    </lineage>
</organism>
<proteinExistence type="predicted"/>
<dbReference type="AlphaFoldDB" id="A0A438GW20"/>
<dbReference type="Proteomes" id="UP000288805">
    <property type="component" value="Unassembled WGS sequence"/>
</dbReference>
<sequence length="224" mass="24564">MPNRTCARRTKWRVYTNVVLQALLEVKDGAWSFIISTSVIGEEEYEAQRFALQRIEVTLKNKLKLLNGLLQVTQGSRLGLTKGREPKDSGAFDSNFLPPSSFSVFHCVGHHPSLSNPIESNLITQTLNQKKLLGAESIPNVGVSSVVGNGRSQYPKVSPLEGFQVKGLSPSKMVKAHSILESVEIRLIKGSENGLSEDKISGGSSVKVYPRRKNKPFCGPNGLF</sequence>